<dbReference type="RefSeq" id="WP_268940907.1">
    <property type="nucleotide sequence ID" value="NZ_JAPTYD010000004.1"/>
</dbReference>
<proteinExistence type="predicted"/>
<evidence type="ECO:0000313" key="3">
    <source>
        <dbReference type="Proteomes" id="UP001149822"/>
    </source>
</evidence>
<evidence type="ECO:0000259" key="1">
    <source>
        <dbReference type="Pfam" id="PF07883"/>
    </source>
</evidence>
<keyword evidence="3" id="KW-1185">Reference proteome</keyword>
<comment type="caution">
    <text evidence="2">The sequence shown here is derived from an EMBL/GenBank/DDBJ whole genome shotgun (WGS) entry which is preliminary data.</text>
</comment>
<dbReference type="EMBL" id="JAPTYD010000004">
    <property type="protein sequence ID" value="MCZ0960904.1"/>
    <property type="molecule type" value="Genomic_DNA"/>
</dbReference>
<feature type="domain" description="Cupin type-2" evidence="1">
    <location>
        <begin position="8"/>
        <end position="66"/>
    </location>
</feature>
<dbReference type="Pfam" id="PF07883">
    <property type="entry name" value="Cupin_2"/>
    <property type="match status" value="1"/>
</dbReference>
<dbReference type="InterPro" id="IPR014710">
    <property type="entry name" value="RmlC-like_jellyroll"/>
</dbReference>
<name>A0ABT4J1A6_9RHOB</name>
<organism evidence="2 3">
    <name type="scientific">Paracoccus benzoatiresistens</name>
    <dbReference type="NCBI Taxonomy" id="2997341"/>
    <lineage>
        <taxon>Bacteria</taxon>
        <taxon>Pseudomonadati</taxon>
        <taxon>Pseudomonadota</taxon>
        <taxon>Alphaproteobacteria</taxon>
        <taxon>Rhodobacterales</taxon>
        <taxon>Paracoccaceae</taxon>
        <taxon>Paracoccus</taxon>
    </lineage>
</organism>
<protein>
    <submittedName>
        <fullName evidence="2">Cupin domain-containing protein</fullName>
    </submittedName>
</protein>
<dbReference type="Gene3D" id="2.60.120.10">
    <property type="entry name" value="Jelly Rolls"/>
    <property type="match status" value="1"/>
</dbReference>
<sequence length="95" mass="10375">MFVARLKLPANYRVPPHTHPVDEAITVISGEFNIAIGEEFDEGETTALTAGGQATLPTTVAHFAHTDQETVIQISARGPWGLNYINPEDKSQIME</sequence>
<dbReference type="Proteomes" id="UP001149822">
    <property type="component" value="Unassembled WGS sequence"/>
</dbReference>
<evidence type="ECO:0000313" key="2">
    <source>
        <dbReference type="EMBL" id="MCZ0960904.1"/>
    </source>
</evidence>
<gene>
    <name evidence="2" type="ORF">OU682_04650</name>
</gene>
<dbReference type="InterPro" id="IPR011051">
    <property type="entry name" value="RmlC_Cupin_sf"/>
</dbReference>
<dbReference type="SUPFAM" id="SSF51182">
    <property type="entry name" value="RmlC-like cupins"/>
    <property type="match status" value="1"/>
</dbReference>
<dbReference type="InterPro" id="IPR013096">
    <property type="entry name" value="Cupin_2"/>
</dbReference>
<reference evidence="2" key="1">
    <citation type="submission" date="2022-12" db="EMBL/GenBank/DDBJ databases">
        <title>Paracoccus sp. EF6 isolated from a lake water.</title>
        <authorList>
            <person name="Liu H."/>
        </authorList>
    </citation>
    <scope>NUCLEOTIDE SEQUENCE</scope>
    <source>
        <strain evidence="2">EF6</strain>
    </source>
</reference>
<accession>A0ABT4J1A6</accession>
<dbReference type="CDD" id="cd06989">
    <property type="entry name" value="cupin_DRT102"/>
    <property type="match status" value="1"/>
</dbReference>